<accession>A0A1I1PU77</accession>
<evidence type="ECO:0000256" key="2">
    <source>
        <dbReference type="SAM" id="MobiDB-lite"/>
    </source>
</evidence>
<dbReference type="OrthoDB" id="9810154at2"/>
<reference evidence="3 4" key="1">
    <citation type="submission" date="2016-10" db="EMBL/GenBank/DDBJ databases">
        <authorList>
            <person name="de Groot N.N."/>
        </authorList>
    </citation>
    <scope>NUCLEOTIDE SEQUENCE [LARGE SCALE GENOMIC DNA]</scope>
    <source>
        <strain evidence="3 4">DSM 19548</strain>
    </source>
</reference>
<gene>
    <name evidence="3" type="ORF">SAMN04488094_11590</name>
</gene>
<dbReference type="Proteomes" id="UP000198728">
    <property type="component" value="Unassembled WGS sequence"/>
</dbReference>
<proteinExistence type="predicted"/>
<dbReference type="InterPro" id="IPR013078">
    <property type="entry name" value="His_Pase_superF_clade-1"/>
</dbReference>
<evidence type="ECO:0000313" key="4">
    <source>
        <dbReference type="Proteomes" id="UP000198728"/>
    </source>
</evidence>
<dbReference type="Pfam" id="PF00300">
    <property type="entry name" value="His_Phos_1"/>
    <property type="match status" value="1"/>
</dbReference>
<dbReference type="EMBL" id="FOLG01000015">
    <property type="protein sequence ID" value="SFD10533.1"/>
    <property type="molecule type" value="Genomic_DNA"/>
</dbReference>
<feature type="region of interest" description="Disordered" evidence="2">
    <location>
        <begin position="148"/>
        <end position="174"/>
    </location>
</feature>
<dbReference type="InterPro" id="IPR029033">
    <property type="entry name" value="His_PPase_superfam"/>
</dbReference>
<sequence>MKHLILLRHAKSSWVNPELNDIDRPLNKRGKRSAKALGKWLRNSEWQPDEILCSSARRARETWEALKLAGEADMRPVLYHATPETMLDALRGATGETVLMIGHNPGIAAFAQDMADAAPDHPRFTDYPTGALLVLAFDVATWSEVQPQQGKPRQFLTPHDLAEVDAAEGADPTQ</sequence>
<dbReference type="CDD" id="cd07067">
    <property type="entry name" value="HP_PGM_like"/>
    <property type="match status" value="1"/>
</dbReference>
<evidence type="ECO:0000313" key="3">
    <source>
        <dbReference type="EMBL" id="SFD10533.1"/>
    </source>
</evidence>
<dbReference type="PANTHER" id="PTHR47623">
    <property type="entry name" value="OS09G0287300 PROTEIN"/>
    <property type="match status" value="1"/>
</dbReference>
<feature type="binding site" evidence="1">
    <location>
        <position position="58"/>
    </location>
    <ligand>
        <name>substrate</name>
    </ligand>
</feature>
<dbReference type="PANTHER" id="PTHR47623:SF1">
    <property type="entry name" value="OS09G0287300 PROTEIN"/>
    <property type="match status" value="1"/>
</dbReference>
<dbReference type="STRING" id="441112.SAMN04488094_11590"/>
<name>A0A1I1PU77_9RHOB</name>
<dbReference type="SMART" id="SM00855">
    <property type="entry name" value="PGAM"/>
    <property type="match status" value="1"/>
</dbReference>
<dbReference type="Gene3D" id="3.40.50.1240">
    <property type="entry name" value="Phosphoglycerate mutase-like"/>
    <property type="match status" value="1"/>
</dbReference>
<protein>
    <submittedName>
        <fullName evidence="3">Phosphohistidine phosphatase</fullName>
    </submittedName>
</protein>
<dbReference type="AlphaFoldDB" id="A0A1I1PU77"/>
<dbReference type="RefSeq" id="WP_093362437.1">
    <property type="nucleotide sequence ID" value="NZ_FOLG01000015.1"/>
</dbReference>
<organism evidence="3 4">
    <name type="scientific">Tropicimonas isoalkanivorans</name>
    <dbReference type="NCBI Taxonomy" id="441112"/>
    <lineage>
        <taxon>Bacteria</taxon>
        <taxon>Pseudomonadati</taxon>
        <taxon>Pseudomonadota</taxon>
        <taxon>Alphaproteobacteria</taxon>
        <taxon>Rhodobacterales</taxon>
        <taxon>Roseobacteraceae</taxon>
        <taxon>Tropicimonas</taxon>
    </lineage>
</organism>
<evidence type="ECO:0000256" key="1">
    <source>
        <dbReference type="PIRSR" id="PIRSR613078-2"/>
    </source>
</evidence>
<dbReference type="SUPFAM" id="SSF53254">
    <property type="entry name" value="Phosphoglycerate mutase-like"/>
    <property type="match status" value="1"/>
</dbReference>
<keyword evidence="4" id="KW-1185">Reference proteome</keyword>